<dbReference type="AlphaFoldDB" id="A0A9P1NA43"/>
<evidence type="ECO:0000313" key="1">
    <source>
        <dbReference type="EMBL" id="CAI5453806.1"/>
    </source>
</evidence>
<keyword evidence="2" id="KW-1185">Reference proteome</keyword>
<dbReference type="EMBL" id="CANHGI010000005">
    <property type="protein sequence ID" value="CAI5453806.1"/>
    <property type="molecule type" value="Genomic_DNA"/>
</dbReference>
<evidence type="ECO:0000313" key="2">
    <source>
        <dbReference type="Proteomes" id="UP001152747"/>
    </source>
</evidence>
<reference evidence="1" key="1">
    <citation type="submission" date="2022-11" db="EMBL/GenBank/DDBJ databases">
        <authorList>
            <person name="Kikuchi T."/>
        </authorList>
    </citation>
    <scope>NUCLEOTIDE SEQUENCE</scope>
    <source>
        <strain evidence="1">PS1010</strain>
    </source>
</reference>
<comment type="caution">
    <text evidence="1">The sequence shown here is derived from an EMBL/GenBank/DDBJ whole genome shotgun (WGS) entry which is preliminary data.</text>
</comment>
<sequence>MFSPKQLEFNILLEVNETSDLHSIPGLHRQDSKHVLTRNGFQCSPKEKIESMWNVEGSLSLAPRGNIGIAPNDHQYVQVRGISDDLAFYDG</sequence>
<gene>
    <name evidence="1" type="ORF">CAMP_LOCUS16443</name>
</gene>
<dbReference type="Proteomes" id="UP001152747">
    <property type="component" value="Unassembled WGS sequence"/>
</dbReference>
<accession>A0A9P1NA43</accession>
<name>A0A9P1NA43_9PELO</name>
<organism evidence="1 2">
    <name type="scientific">Caenorhabditis angaria</name>
    <dbReference type="NCBI Taxonomy" id="860376"/>
    <lineage>
        <taxon>Eukaryota</taxon>
        <taxon>Metazoa</taxon>
        <taxon>Ecdysozoa</taxon>
        <taxon>Nematoda</taxon>
        <taxon>Chromadorea</taxon>
        <taxon>Rhabditida</taxon>
        <taxon>Rhabditina</taxon>
        <taxon>Rhabditomorpha</taxon>
        <taxon>Rhabditoidea</taxon>
        <taxon>Rhabditidae</taxon>
        <taxon>Peloderinae</taxon>
        <taxon>Caenorhabditis</taxon>
    </lineage>
</organism>
<protein>
    <submittedName>
        <fullName evidence="1">Uncharacterized protein</fullName>
    </submittedName>
</protein>
<proteinExistence type="predicted"/>